<dbReference type="SUPFAM" id="SSF55874">
    <property type="entry name" value="ATPase domain of HSP90 chaperone/DNA topoisomerase II/histidine kinase"/>
    <property type="match status" value="1"/>
</dbReference>
<evidence type="ECO:0000256" key="7">
    <source>
        <dbReference type="ARBA" id="ARBA00022692"/>
    </source>
</evidence>
<keyword evidence="12" id="KW-0902">Two-component regulatory system</keyword>
<dbReference type="RefSeq" id="WP_246068043.1">
    <property type="nucleotide sequence ID" value="NZ_JBHTGQ010000014.1"/>
</dbReference>
<evidence type="ECO:0000256" key="11">
    <source>
        <dbReference type="ARBA" id="ARBA00022989"/>
    </source>
</evidence>
<evidence type="ECO:0000313" key="17">
    <source>
        <dbReference type="Proteomes" id="UP001596528"/>
    </source>
</evidence>
<keyword evidence="5" id="KW-0597">Phosphoprotein</keyword>
<dbReference type="EMBL" id="JBHTGQ010000014">
    <property type="protein sequence ID" value="MFC7749454.1"/>
    <property type="molecule type" value="Genomic_DNA"/>
</dbReference>
<dbReference type="PROSITE" id="PS50885">
    <property type="entry name" value="HAMP"/>
    <property type="match status" value="1"/>
</dbReference>
<evidence type="ECO:0000256" key="1">
    <source>
        <dbReference type="ARBA" id="ARBA00000085"/>
    </source>
</evidence>
<dbReference type="PANTHER" id="PTHR34220:SF11">
    <property type="entry name" value="SENSOR PROTEIN KINASE HPTS"/>
    <property type="match status" value="1"/>
</dbReference>
<evidence type="ECO:0000256" key="5">
    <source>
        <dbReference type="ARBA" id="ARBA00022553"/>
    </source>
</evidence>
<comment type="catalytic activity">
    <reaction evidence="1">
        <text>ATP + protein L-histidine = ADP + protein N-phospho-L-histidine.</text>
        <dbReference type="EC" id="2.7.13.3"/>
    </reaction>
</comment>
<evidence type="ECO:0000313" key="16">
    <source>
        <dbReference type="EMBL" id="MFC7749454.1"/>
    </source>
</evidence>
<dbReference type="Pfam" id="PF02518">
    <property type="entry name" value="HATPase_c"/>
    <property type="match status" value="1"/>
</dbReference>
<keyword evidence="13 14" id="KW-0472">Membrane</keyword>
<dbReference type="Gene3D" id="3.30.565.10">
    <property type="entry name" value="Histidine kinase-like ATPase, C-terminal domain"/>
    <property type="match status" value="1"/>
</dbReference>
<evidence type="ECO:0000256" key="6">
    <source>
        <dbReference type="ARBA" id="ARBA00022679"/>
    </source>
</evidence>
<proteinExistence type="predicted"/>
<evidence type="ECO:0000256" key="13">
    <source>
        <dbReference type="ARBA" id="ARBA00023136"/>
    </source>
</evidence>
<dbReference type="InterPro" id="IPR036890">
    <property type="entry name" value="HATPase_C_sf"/>
</dbReference>
<comment type="caution">
    <text evidence="16">The sequence shown here is derived from an EMBL/GenBank/DDBJ whole genome shotgun (WGS) entry which is preliminary data.</text>
</comment>
<evidence type="ECO:0000259" key="15">
    <source>
        <dbReference type="PROSITE" id="PS50885"/>
    </source>
</evidence>
<keyword evidence="6 16" id="KW-0808">Transferase</keyword>
<comment type="subcellular location">
    <subcellularLocation>
        <location evidence="2">Cell membrane</location>
        <topology evidence="2">Multi-pass membrane protein</topology>
    </subcellularLocation>
</comment>
<dbReference type="Gene3D" id="6.10.340.10">
    <property type="match status" value="1"/>
</dbReference>
<keyword evidence="9 16" id="KW-0418">Kinase</keyword>
<keyword evidence="17" id="KW-1185">Reference proteome</keyword>
<dbReference type="GO" id="GO:0004673">
    <property type="term" value="F:protein histidine kinase activity"/>
    <property type="evidence" value="ECO:0007669"/>
    <property type="project" value="UniProtKB-EC"/>
</dbReference>
<dbReference type="InterPro" id="IPR003594">
    <property type="entry name" value="HATPase_dom"/>
</dbReference>
<sequence>MFRSSTEYSASISTQYVEFVSKELSDYLQNLNESFDSLFINASFRDFLDTRPDQLSEQADEMIRFRPIVRNSLQFHPEVLGVLYVDRLGKVYFDSYQKQLDPSYSFGTDKLYQASFSNNKPALTAPHPLPYILYNDAHVFSYIRPILNTDTGRTEALFIMEIHEDKIKRMLSSNQKDQVGQVILYHEQDGTAVSETPVPSGLMRDFQQARLQAPDGGKQLLFTSDNIEYQAIYTELPDTHWKLVWAAPLSSINKGVRQTYQLTLLIAAISLVTALIIAFPVMSGILRPLYRLKKGMQSLGRGVYVPVPMKHNHDEIGFLIQSYNQTLEKLQFMEREVYQANMREKERELLQLQAQINPHFLFNTLETIESYAVRNNGEAVGDMVQSVSRMMRYTIRNDDGWASLREEIAYIRNFLTIHYYRNGKDVRARFEIDPPELLDVQVVKLSIQPFIENAIKYGWSPNMSTEQFHLTVSVQAQDSFIDVSIRDTGTGIPADVLEKLRQLIAGKGESKDPYFRKHTGILNTYRRLILVYGEELQFRVESEPGRGTEFSFRIPYPAKQREPA</sequence>
<dbReference type="InterPro" id="IPR010559">
    <property type="entry name" value="Sig_transdc_His_kin_internal"/>
</dbReference>
<dbReference type="Pfam" id="PF02743">
    <property type="entry name" value="dCache_1"/>
    <property type="match status" value="1"/>
</dbReference>
<organism evidence="16 17">
    <name type="scientific">Paenibacillus thermoaerophilus</name>
    <dbReference type="NCBI Taxonomy" id="1215385"/>
    <lineage>
        <taxon>Bacteria</taxon>
        <taxon>Bacillati</taxon>
        <taxon>Bacillota</taxon>
        <taxon>Bacilli</taxon>
        <taxon>Bacillales</taxon>
        <taxon>Paenibacillaceae</taxon>
        <taxon>Paenibacillus</taxon>
    </lineage>
</organism>
<feature type="domain" description="HAMP" evidence="15">
    <location>
        <begin position="283"/>
        <end position="335"/>
    </location>
</feature>
<evidence type="ECO:0000256" key="2">
    <source>
        <dbReference type="ARBA" id="ARBA00004651"/>
    </source>
</evidence>
<evidence type="ECO:0000256" key="4">
    <source>
        <dbReference type="ARBA" id="ARBA00022475"/>
    </source>
</evidence>
<evidence type="ECO:0000256" key="9">
    <source>
        <dbReference type="ARBA" id="ARBA00022777"/>
    </source>
</evidence>
<keyword evidence="10" id="KW-0067">ATP-binding</keyword>
<evidence type="ECO:0000256" key="10">
    <source>
        <dbReference type="ARBA" id="ARBA00022840"/>
    </source>
</evidence>
<dbReference type="CDD" id="cd18773">
    <property type="entry name" value="PDC1_HK_sensor"/>
    <property type="match status" value="1"/>
</dbReference>
<protein>
    <recommendedName>
        <fullName evidence="3">histidine kinase</fullName>
        <ecNumber evidence="3">2.7.13.3</ecNumber>
    </recommendedName>
</protein>
<dbReference type="Pfam" id="PF00672">
    <property type="entry name" value="HAMP"/>
    <property type="match status" value="1"/>
</dbReference>
<evidence type="ECO:0000256" key="3">
    <source>
        <dbReference type="ARBA" id="ARBA00012438"/>
    </source>
</evidence>
<keyword evidence="8" id="KW-0547">Nucleotide-binding</keyword>
<dbReference type="InterPro" id="IPR004358">
    <property type="entry name" value="Sig_transdc_His_kin-like_C"/>
</dbReference>
<dbReference type="EC" id="2.7.13.3" evidence="3"/>
<dbReference type="InterPro" id="IPR003660">
    <property type="entry name" value="HAMP_dom"/>
</dbReference>
<evidence type="ECO:0000256" key="12">
    <source>
        <dbReference type="ARBA" id="ARBA00023012"/>
    </source>
</evidence>
<reference evidence="17" key="1">
    <citation type="journal article" date="2019" name="Int. J. Syst. Evol. Microbiol.">
        <title>The Global Catalogue of Microorganisms (GCM) 10K type strain sequencing project: providing services to taxonomists for standard genome sequencing and annotation.</title>
        <authorList>
            <consortium name="The Broad Institute Genomics Platform"/>
            <consortium name="The Broad Institute Genome Sequencing Center for Infectious Disease"/>
            <person name="Wu L."/>
            <person name="Ma J."/>
        </authorList>
    </citation>
    <scope>NUCLEOTIDE SEQUENCE [LARGE SCALE GENOMIC DNA]</scope>
    <source>
        <strain evidence="17">JCM 18657</strain>
    </source>
</reference>
<gene>
    <name evidence="16" type="ORF">ACFQWB_05780</name>
</gene>
<keyword evidence="4" id="KW-1003">Cell membrane</keyword>
<dbReference type="PRINTS" id="PR00344">
    <property type="entry name" value="BCTRLSENSOR"/>
</dbReference>
<keyword evidence="11 14" id="KW-1133">Transmembrane helix</keyword>
<dbReference type="PANTHER" id="PTHR34220">
    <property type="entry name" value="SENSOR HISTIDINE KINASE YPDA"/>
    <property type="match status" value="1"/>
</dbReference>
<name>A0ABW2V3K6_9BACL</name>
<dbReference type="InterPro" id="IPR033479">
    <property type="entry name" value="dCache_1"/>
</dbReference>
<dbReference type="InterPro" id="IPR050640">
    <property type="entry name" value="Bact_2-comp_sensor_kinase"/>
</dbReference>
<evidence type="ECO:0000256" key="8">
    <source>
        <dbReference type="ARBA" id="ARBA00022741"/>
    </source>
</evidence>
<dbReference type="Pfam" id="PF06580">
    <property type="entry name" value="His_kinase"/>
    <property type="match status" value="1"/>
</dbReference>
<dbReference type="Proteomes" id="UP001596528">
    <property type="component" value="Unassembled WGS sequence"/>
</dbReference>
<accession>A0ABW2V3K6</accession>
<feature type="transmembrane region" description="Helical" evidence="14">
    <location>
        <begin position="262"/>
        <end position="286"/>
    </location>
</feature>
<evidence type="ECO:0000256" key="14">
    <source>
        <dbReference type="SAM" id="Phobius"/>
    </source>
</evidence>
<keyword evidence="7 14" id="KW-0812">Transmembrane</keyword>